<gene>
    <name evidence="2" type="ORF">EG346_11465</name>
    <name evidence="3" type="ORF">NCTC13533_00694</name>
</gene>
<evidence type="ECO:0000259" key="1">
    <source>
        <dbReference type="PROSITE" id="PS51186"/>
    </source>
</evidence>
<dbReference type="Proteomes" id="UP000273270">
    <property type="component" value="Chromosome"/>
</dbReference>
<evidence type="ECO:0000313" key="5">
    <source>
        <dbReference type="Proteomes" id="UP000273270"/>
    </source>
</evidence>
<feature type="domain" description="N-acetyltransferase" evidence="1">
    <location>
        <begin position="1"/>
        <end position="154"/>
    </location>
</feature>
<reference evidence="5" key="3">
    <citation type="submission" date="2018-11" db="EMBL/GenBank/DDBJ databases">
        <title>Proposal to divide the Flavobacteriaceae and reorganize its genera based on Amino Acid Identity values calculated from whole genome sequences.</title>
        <authorList>
            <person name="Nicholson A.C."/>
            <person name="Gulvik C.A."/>
            <person name="Whitney A.M."/>
            <person name="Humrighouse B.W."/>
            <person name="Bell M."/>
            <person name="Holmes B."/>
            <person name="Steigerwalt A.G."/>
            <person name="Villarma A."/>
            <person name="Sheth M."/>
            <person name="Batra D."/>
            <person name="Pryor J."/>
            <person name="Bernardet J.-F."/>
            <person name="Hugo C."/>
            <person name="Kampfer P."/>
            <person name="Newman J."/>
            <person name="McQuiston J.R."/>
        </authorList>
    </citation>
    <scope>NUCLEOTIDE SEQUENCE [LARGE SCALE GENOMIC DNA]</scope>
    <source>
        <strain evidence="5">G0188</strain>
    </source>
</reference>
<protein>
    <submittedName>
        <fullName evidence="2">GNAT family N-acetyltransferase</fullName>
    </submittedName>
    <submittedName>
        <fullName evidence="3">Putative acyltransferase</fullName>
    </submittedName>
</protein>
<dbReference type="EMBL" id="CP033920">
    <property type="protein sequence ID" value="AZA48757.1"/>
    <property type="molecule type" value="Genomic_DNA"/>
</dbReference>
<dbReference type="RefSeq" id="WP_123878720.1">
    <property type="nucleotide sequence ID" value="NZ_CP033920.1"/>
</dbReference>
<dbReference type="InterPro" id="IPR016181">
    <property type="entry name" value="Acyl_CoA_acyltransferase"/>
</dbReference>
<dbReference type="OrthoDB" id="424368at2"/>
<dbReference type="InterPro" id="IPR000182">
    <property type="entry name" value="GNAT_dom"/>
</dbReference>
<reference evidence="2" key="2">
    <citation type="submission" date="2018-11" db="EMBL/GenBank/DDBJ databases">
        <title>Proposal to divide the Flavobacteriaceae and reorganize its genera based on Amino Acid Identity values calculated from whole genome sequences.</title>
        <authorList>
            <person name="Nicholson A.C."/>
            <person name="Gulvik C.A."/>
            <person name="Whitney A.M."/>
            <person name="Humrighouse B.W."/>
            <person name="Bell M."/>
            <person name="Holmes B."/>
            <person name="Steigerwalt A."/>
            <person name="Villarma A."/>
            <person name="Sheth M."/>
            <person name="Batra D."/>
            <person name="Pryor J."/>
            <person name="Bernardet J.-F."/>
            <person name="Hugo C."/>
            <person name="Kampfer P."/>
            <person name="Newman J."/>
            <person name="Mcquiston J.R."/>
        </authorList>
    </citation>
    <scope>NUCLEOTIDE SEQUENCE [LARGE SCALE GENOMIC DNA]</scope>
    <source>
        <strain evidence="2">G0188</strain>
    </source>
</reference>
<dbReference type="InterPro" id="IPR052564">
    <property type="entry name" value="N-acetyltrans/Recomb-assoc"/>
</dbReference>
<organism evidence="3 4">
    <name type="scientific">Chryseobacterium carnipullorum</name>
    <dbReference type="NCBI Taxonomy" id="1124835"/>
    <lineage>
        <taxon>Bacteria</taxon>
        <taxon>Pseudomonadati</taxon>
        <taxon>Bacteroidota</taxon>
        <taxon>Flavobacteriia</taxon>
        <taxon>Flavobacteriales</taxon>
        <taxon>Weeksellaceae</taxon>
        <taxon>Chryseobacterium group</taxon>
        <taxon>Chryseobacterium</taxon>
    </lineage>
</organism>
<accession>A0A3G6NFH0</accession>
<sequence>MIIRKGNISDLPEMRSLFTETITAVCTKDYDTDQIDAWKSGGENEERWMQVIDKQFVIVAKVNGQMAGFCTLDRGNYIDLLFVHKDFQHQGIALKMYTFIEQEAILRKQKILTADVSKTAKPFFEKMGFKMIREQTVDVKGIGLTNYKMEKKLN</sequence>
<name>A0A376DPF6_CHRCU</name>
<reference evidence="3 4" key="1">
    <citation type="submission" date="2018-06" db="EMBL/GenBank/DDBJ databases">
        <authorList>
            <consortium name="Pathogen Informatics"/>
            <person name="Doyle S."/>
        </authorList>
    </citation>
    <scope>NUCLEOTIDE SEQUENCE [LARGE SCALE GENOMIC DNA]</scope>
    <source>
        <strain evidence="3 4">NCTC13533</strain>
    </source>
</reference>
<evidence type="ECO:0000313" key="2">
    <source>
        <dbReference type="EMBL" id="AZA48757.1"/>
    </source>
</evidence>
<keyword evidence="5" id="KW-1185">Reference proteome</keyword>
<dbReference type="PANTHER" id="PTHR43451:SF1">
    <property type="entry name" value="ACETYLTRANSFERASE"/>
    <property type="match status" value="1"/>
</dbReference>
<keyword evidence="3" id="KW-0012">Acyltransferase</keyword>
<dbReference type="GO" id="GO:0016747">
    <property type="term" value="F:acyltransferase activity, transferring groups other than amino-acyl groups"/>
    <property type="evidence" value="ECO:0007669"/>
    <property type="project" value="InterPro"/>
</dbReference>
<dbReference type="AlphaFoldDB" id="A0A376DPF6"/>
<dbReference type="Gene3D" id="3.40.630.30">
    <property type="match status" value="1"/>
</dbReference>
<keyword evidence="3" id="KW-0808">Transferase</keyword>
<dbReference type="Pfam" id="PF13673">
    <property type="entry name" value="Acetyltransf_10"/>
    <property type="match status" value="1"/>
</dbReference>
<evidence type="ECO:0000313" key="3">
    <source>
        <dbReference type="EMBL" id="STC93095.1"/>
    </source>
</evidence>
<dbReference type="Proteomes" id="UP000255224">
    <property type="component" value="Unassembled WGS sequence"/>
</dbReference>
<evidence type="ECO:0000313" key="4">
    <source>
        <dbReference type="Proteomes" id="UP000255224"/>
    </source>
</evidence>
<dbReference type="CDD" id="cd04301">
    <property type="entry name" value="NAT_SF"/>
    <property type="match status" value="1"/>
</dbReference>
<dbReference type="KEGG" id="ccau:EG346_11465"/>
<dbReference type="EMBL" id="UFVQ01000003">
    <property type="protein sequence ID" value="STC93095.1"/>
    <property type="molecule type" value="Genomic_DNA"/>
</dbReference>
<dbReference type="PANTHER" id="PTHR43451">
    <property type="entry name" value="ACETYLTRANSFERASE (GNAT) FAMILY PROTEIN"/>
    <property type="match status" value="1"/>
</dbReference>
<dbReference type="SUPFAM" id="SSF55729">
    <property type="entry name" value="Acyl-CoA N-acyltransferases (Nat)"/>
    <property type="match status" value="1"/>
</dbReference>
<proteinExistence type="predicted"/>
<dbReference type="STRING" id="297244.SAMN05421639_104218"/>
<accession>A0A376DPF6</accession>
<dbReference type="PROSITE" id="PS51186">
    <property type="entry name" value="GNAT"/>
    <property type="match status" value="1"/>
</dbReference>